<evidence type="ECO:0000256" key="1">
    <source>
        <dbReference type="ARBA" id="ARBA00012513"/>
    </source>
</evidence>
<organism evidence="12 13">
    <name type="scientific">Maudiozyma exigua</name>
    <name type="common">Yeast</name>
    <name type="synonym">Kazachstania exigua</name>
    <dbReference type="NCBI Taxonomy" id="34358"/>
    <lineage>
        <taxon>Eukaryota</taxon>
        <taxon>Fungi</taxon>
        <taxon>Dikarya</taxon>
        <taxon>Ascomycota</taxon>
        <taxon>Saccharomycotina</taxon>
        <taxon>Saccharomycetes</taxon>
        <taxon>Saccharomycetales</taxon>
        <taxon>Saccharomycetaceae</taxon>
        <taxon>Maudiozyma</taxon>
    </lineage>
</organism>
<evidence type="ECO:0000256" key="7">
    <source>
        <dbReference type="ARBA" id="ARBA00047899"/>
    </source>
</evidence>
<evidence type="ECO:0000313" key="12">
    <source>
        <dbReference type="EMBL" id="KAG0654833.1"/>
    </source>
</evidence>
<dbReference type="Proteomes" id="UP000750334">
    <property type="component" value="Unassembled WGS sequence"/>
</dbReference>
<dbReference type="GO" id="GO:0007165">
    <property type="term" value="P:signal transduction"/>
    <property type="evidence" value="ECO:0007669"/>
    <property type="project" value="TreeGrafter"/>
</dbReference>
<dbReference type="InterPro" id="IPR000719">
    <property type="entry name" value="Prot_kinase_dom"/>
</dbReference>
<dbReference type="SUPFAM" id="SSF56112">
    <property type="entry name" value="Protein kinase-like (PK-like)"/>
    <property type="match status" value="1"/>
</dbReference>
<dbReference type="Pfam" id="PF00069">
    <property type="entry name" value="Pkinase"/>
    <property type="match status" value="1"/>
</dbReference>
<dbReference type="InterPro" id="IPR011009">
    <property type="entry name" value="Kinase-like_dom_sf"/>
</dbReference>
<comment type="catalytic activity">
    <reaction evidence="7">
        <text>L-threonyl-[protein] + ATP = O-phospho-L-threonyl-[protein] + ADP + H(+)</text>
        <dbReference type="Rhea" id="RHEA:46608"/>
        <dbReference type="Rhea" id="RHEA-COMP:11060"/>
        <dbReference type="Rhea" id="RHEA-COMP:11605"/>
        <dbReference type="ChEBI" id="CHEBI:15378"/>
        <dbReference type="ChEBI" id="CHEBI:30013"/>
        <dbReference type="ChEBI" id="CHEBI:30616"/>
        <dbReference type="ChEBI" id="CHEBI:61977"/>
        <dbReference type="ChEBI" id="CHEBI:456216"/>
        <dbReference type="EC" id="2.7.11.1"/>
    </reaction>
</comment>
<keyword evidence="6 9" id="KW-0067">ATP-binding</keyword>
<keyword evidence="3" id="KW-0808">Transferase</keyword>
<comment type="caution">
    <text evidence="12">The sequence shown here is derived from an EMBL/GenBank/DDBJ whole genome shotgun (WGS) entry which is preliminary data.</text>
</comment>
<keyword evidence="13" id="KW-1185">Reference proteome</keyword>
<dbReference type="InterPro" id="IPR017441">
    <property type="entry name" value="Protein_kinase_ATP_BS"/>
</dbReference>
<dbReference type="InterPro" id="IPR008271">
    <property type="entry name" value="Ser/Thr_kinase_AS"/>
</dbReference>
<dbReference type="PROSITE" id="PS00108">
    <property type="entry name" value="PROTEIN_KINASE_ST"/>
    <property type="match status" value="1"/>
</dbReference>
<dbReference type="PROSITE" id="PS00107">
    <property type="entry name" value="PROTEIN_KINASE_ATP"/>
    <property type="match status" value="1"/>
</dbReference>
<dbReference type="GO" id="GO:0005524">
    <property type="term" value="F:ATP binding"/>
    <property type="evidence" value="ECO:0007669"/>
    <property type="project" value="UniProtKB-UniRule"/>
</dbReference>
<keyword evidence="4 9" id="KW-0547">Nucleotide-binding</keyword>
<dbReference type="GO" id="GO:0004674">
    <property type="term" value="F:protein serine/threonine kinase activity"/>
    <property type="evidence" value="ECO:0007669"/>
    <property type="project" value="UniProtKB-KW"/>
</dbReference>
<gene>
    <name evidence="12" type="ORF">C6P45_003233</name>
</gene>
<comment type="catalytic activity">
    <reaction evidence="8">
        <text>L-seryl-[protein] + ATP = O-phospho-L-seryl-[protein] + ADP + H(+)</text>
        <dbReference type="Rhea" id="RHEA:17989"/>
        <dbReference type="Rhea" id="RHEA-COMP:9863"/>
        <dbReference type="Rhea" id="RHEA-COMP:11604"/>
        <dbReference type="ChEBI" id="CHEBI:15378"/>
        <dbReference type="ChEBI" id="CHEBI:29999"/>
        <dbReference type="ChEBI" id="CHEBI:30616"/>
        <dbReference type="ChEBI" id="CHEBI:83421"/>
        <dbReference type="ChEBI" id="CHEBI:456216"/>
        <dbReference type="EC" id="2.7.11.1"/>
    </reaction>
</comment>
<evidence type="ECO:0000313" key="13">
    <source>
        <dbReference type="Proteomes" id="UP000750334"/>
    </source>
</evidence>
<accession>A0A9P7B1V4</accession>
<evidence type="ECO:0000256" key="2">
    <source>
        <dbReference type="ARBA" id="ARBA00022527"/>
    </source>
</evidence>
<dbReference type="PROSITE" id="PS50011">
    <property type="entry name" value="PROTEIN_KINASE_DOM"/>
    <property type="match status" value="1"/>
</dbReference>
<dbReference type="EC" id="2.7.11.1" evidence="1"/>
<evidence type="ECO:0000256" key="5">
    <source>
        <dbReference type="ARBA" id="ARBA00022777"/>
    </source>
</evidence>
<evidence type="ECO:0000256" key="3">
    <source>
        <dbReference type="ARBA" id="ARBA00022679"/>
    </source>
</evidence>
<reference evidence="12 13" key="1">
    <citation type="submission" date="2020-11" db="EMBL/GenBank/DDBJ databases">
        <title>Kefir isolates.</title>
        <authorList>
            <person name="Marcisauskas S."/>
            <person name="Kim Y."/>
            <person name="Blasche S."/>
        </authorList>
    </citation>
    <scope>NUCLEOTIDE SEQUENCE [LARGE SCALE GENOMIC DNA]</scope>
    <source>
        <strain evidence="12 13">OG2</strain>
    </source>
</reference>
<feature type="domain" description="Protein kinase" evidence="11">
    <location>
        <begin position="10"/>
        <end position="321"/>
    </location>
</feature>
<dbReference type="Gene3D" id="1.10.510.10">
    <property type="entry name" value="Transferase(Phosphotransferase) domain 1"/>
    <property type="match status" value="1"/>
</dbReference>
<proteinExistence type="inferred from homology"/>
<dbReference type="EMBL" id="PUHR01000319">
    <property type="protein sequence ID" value="KAG0654833.1"/>
    <property type="molecule type" value="Genomic_DNA"/>
</dbReference>
<dbReference type="SMART" id="SM00220">
    <property type="entry name" value="S_TKc"/>
    <property type="match status" value="1"/>
</dbReference>
<evidence type="ECO:0000256" key="8">
    <source>
        <dbReference type="ARBA" id="ARBA00048679"/>
    </source>
</evidence>
<evidence type="ECO:0000256" key="4">
    <source>
        <dbReference type="ARBA" id="ARBA00022741"/>
    </source>
</evidence>
<keyword evidence="2 10" id="KW-0723">Serine/threonine-protein kinase</keyword>
<feature type="binding site" evidence="9">
    <location>
        <position position="43"/>
    </location>
    <ligand>
        <name>ATP</name>
        <dbReference type="ChEBI" id="CHEBI:30616"/>
    </ligand>
</feature>
<sequence>MFEKCTINNYKIIKTLGSGAYGIVFLAVDMETGNEYAIKAILKTRNTLYLNNDGNKCSDLLQKYLLRLLPSPNTSVNLACLDLDMIRDMNQEELLHLPYFKELSLQLKVHRHANIVTIHEVLDSNYISFMIMDYYGRDLFTSIVDEQHFANDGILIKKVFLQLCSALQYCHERGISHCDIKPENLLLDDDNNLYVCDFGLSSTDKNLKPGISVGSPYYMAPERLSIIDKTFIEYPTTKSDIWSLGIILINLACMRNPWLKAHHRDDKTFHHFIESPRILLKLLPISESFYQLLMEVLQISPLERKDIHNLMYDVSNLSSFTCEGPLNKVDPIIYEEISVSNDSNTDTINGAFLGANDPIEAILSSDNNESYQTIFDMNYEKTENYYGTTQSACTSEGSESFLKKCDVTFTLSSQQNPHEYINV</sequence>
<comment type="similarity">
    <text evidence="10">Belongs to the protein kinase superfamily.</text>
</comment>
<evidence type="ECO:0000259" key="11">
    <source>
        <dbReference type="PROSITE" id="PS50011"/>
    </source>
</evidence>
<dbReference type="PANTHER" id="PTHR43895:SF32">
    <property type="entry name" value="SERINE_THREONINE-PROTEIN KINASE CHK1"/>
    <property type="match status" value="1"/>
</dbReference>
<evidence type="ECO:0000256" key="6">
    <source>
        <dbReference type="ARBA" id="ARBA00022840"/>
    </source>
</evidence>
<evidence type="ECO:0000256" key="9">
    <source>
        <dbReference type="PROSITE-ProRule" id="PRU10141"/>
    </source>
</evidence>
<protein>
    <recommendedName>
        <fullName evidence="1">non-specific serine/threonine protein kinase</fullName>
        <ecNumber evidence="1">2.7.11.1</ecNumber>
    </recommendedName>
</protein>
<name>A0A9P7B1V4_MAUEX</name>
<dbReference type="PANTHER" id="PTHR43895">
    <property type="entry name" value="CALCIUM/CALMODULIN-DEPENDENT PROTEIN KINASE KINASE-RELATED"/>
    <property type="match status" value="1"/>
</dbReference>
<dbReference type="Gene3D" id="3.30.200.20">
    <property type="entry name" value="Phosphorylase Kinase, domain 1"/>
    <property type="match status" value="1"/>
</dbReference>
<keyword evidence="5" id="KW-0418">Kinase</keyword>
<dbReference type="OrthoDB" id="541276at2759"/>
<evidence type="ECO:0000256" key="10">
    <source>
        <dbReference type="RuleBase" id="RU000304"/>
    </source>
</evidence>
<dbReference type="AlphaFoldDB" id="A0A9P7B1V4"/>